<evidence type="ECO:0000256" key="8">
    <source>
        <dbReference type="ARBA" id="ARBA00035655"/>
    </source>
</evidence>
<dbReference type="AlphaFoldDB" id="A0A1M5GS69"/>
<dbReference type="PANTHER" id="PTHR30574">
    <property type="entry name" value="INNER MEMBRANE PROTEIN YEDE"/>
    <property type="match status" value="1"/>
</dbReference>
<evidence type="ECO:0000256" key="6">
    <source>
        <dbReference type="ARBA" id="ARBA00022989"/>
    </source>
</evidence>
<feature type="transmembrane region" description="Helical" evidence="9">
    <location>
        <begin position="84"/>
        <end position="101"/>
    </location>
</feature>
<keyword evidence="11" id="KW-1185">Reference proteome</keyword>
<comment type="subcellular location">
    <subcellularLocation>
        <location evidence="1">Cell inner membrane</location>
        <topology evidence="1">Multi-pass membrane protein</topology>
    </subcellularLocation>
</comment>
<gene>
    <name evidence="10" type="ORF">SAMN04487965_3236</name>
</gene>
<evidence type="ECO:0000256" key="5">
    <source>
        <dbReference type="ARBA" id="ARBA00022692"/>
    </source>
</evidence>
<organism evidence="10 11">
    <name type="scientific">Microbulbifer donghaiensis</name>
    <dbReference type="NCBI Taxonomy" id="494016"/>
    <lineage>
        <taxon>Bacteria</taxon>
        <taxon>Pseudomonadati</taxon>
        <taxon>Pseudomonadota</taxon>
        <taxon>Gammaproteobacteria</taxon>
        <taxon>Cellvibrionales</taxon>
        <taxon>Microbulbiferaceae</taxon>
        <taxon>Microbulbifer</taxon>
    </lineage>
</organism>
<evidence type="ECO:0000313" key="11">
    <source>
        <dbReference type="Proteomes" id="UP000184170"/>
    </source>
</evidence>
<evidence type="ECO:0000256" key="4">
    <source>
        <dbReference type="ARBA" id="ARBA00022519"/>
    </source>
</evidence>
<feature type="transmembrane region" description="Helical" evidence="9">
    <location>
        <begin position="12"/>
        <end position="35"/>
    </location>
</feature>
<reference evidence="11" key="1">
    <citation type="submission" date="2016-11" db="EMBL/GenBank/DDBJ databases">
        <authorList>
            <person name="Varghese N."/>
            <person name="Submissions S."/>
        </authorList>
    </citation>
    <scope>NUCLEOTIDE SEQUENCE [LARGE SCALE GENOMIC DNA]</scope>
    <source>
        <strain evidence="11">CGMCC 1.7063</strain>
    </source>
</reference>
<evidence type="ECO:0000256" key="7">
    <source>
        <dbReference type="ARBA" id="ARBA00023136"/>
    </source>
</evidence>
<evidence type="ECO:0000313" key="10">
    <source>
        <dbReference type="EMBL" id="SHG06478.1"/>
    </source>
</evidence>
<proteinExistence type="inferred from homology"/>
<sequence length="144" mass="14674">MTIDWNAFTPISALAGGVLIGVASALLLALNGRIAGISGILGGLIDRTAGETGWRLAFILGLLIGPALWLLFATLPAIEIRADYPVLVAAGLLVGIGTRYGSGCTSGHGVCGLSRLSPRSLVATLMFMGAGFATVFVVRHLLGA</sequence>
<evidence type="ECO:0000256" key="1">
    <source>
        <dbReference type="ARBA" id="ARBA00004429"/>
    </source>
</evidence>
<dbReference type="Proteomes" id="UP000184170">
    <property type="component" value="Unassembled WGS sequence"/>
</dbReference>
<keyword evidence="3" id="KW-1003">Cell membrane</keyword>
<keyword evidence="5 9" id="KW-0812">Transmembrane</keyword>
<feature type="transmembrane region" description="Helical" evidence="9">
    <location>
        <begin position="56"/>
        <end position="78"/>
    </location>
</feature>
<dbReference type="InterPro" id="IPR007272">
    <property type="entry name" value="Sulf_transp_TsuA/YedE"/>
</dbReference>
<evidence type="ECO:0000256" key="2">
    <source>
        <dbReference type="ARBA" id="ARBA00022448"/>
    </source>
</evidence>
<name>A0A1M5GS69_9GAMM</name>
<keyword evidence="2" id="KW-0813">Transport</keyword>
<dbReference type="PANTHER" id="PTHR30574:SF1">
    <property type="entry name" value="SULPHUR TRANSPORT DOMAIN-CONTAINING PROTEIN"/>
    <property type="match status" value="1"/>
</dbReference>
<dbReference type="Pfam" id="PF04143">
    <property type="entry name" value="Sulf_transp"/>
    <property type="match status" value="1"/>
</dbReference>
<evidence type="ECO:0000256" key="3">
    <source>
        <dbReference type="ARBA" id="ARBA00022475"/>
    </source>
</evidence>
<accession>A0A1M5GS69</accession>
<dbReference type="STRING" id="494016.SAMN04487965_3236"/>
<comment type="similarity">
    <text evidence="8">Belongs to the TsuA/YedE (TC 9.B.102) family.</text>
</comment>
<keyword evidence="6 9" id="KW-1133">Transmembrane helix</keyword>
<dbReference type="GO" id="GO:0005886">
    <property type="term" value="C:plasma membrane"/>
    <property type="evidence" value="ECO:0007669"/>
    <property type="project" value="UniProtKB-SubCell"/>
</dbReference>
<evidence type="ECO:0000256" key="9">
    <source>
        <dbReference type="SAM" id="Phobius"/>
    </source>
</evidence>
<keyword evidence="7 9" id="KW-0472">Membrane</keyword>
<protein>
    <submittedName>
        <fullName evidence="10">Uncharacterized protein</fullName>
    </submittedName>
</protein>
<dbReference type="RefSeq" id="WP_073277087.1">
    <property type="nucleotide sequence ID" value="NZ_FQVA01000006.1"/>
</dbReference>
<dbReference type="EMBL" id="FQVA01000006">
    <property type="protein sequence ID" value="SHG06478.1"/>
    <property type="molecule type" value="Genomic_DNA"/>
</dbReference>
<keyword evidence="4" id="KW-0997">Cell inner membrane</keyword>
<feature type="transmembrane region" description="Helical" evidence="9">
    <location>
        <begin position="121"/>
        <end position="142"/>
    </location>
</feature>
<dbReference type="OrthoDB" id="9814020at2"/>